<dbReference type="Proteomes" id="UP000501926">
    <property type="component" value="Chromosome"/>
</dbReference>
<evidence type="ECO:0000313" key="3">
    <source>
        <dbReference type="Proteomes" id="UP000501926"/>
    </source>
</evidence>
<gene>
    <name evidence="2" type="ORF">KsCSTR_37670</name>
    <name evidence="1" type="ORF">kuste2310</name>
</gene>
<reference evidence="1" key="1">
    <citation type="journal article" date="2006" name="Nature">
        <title>Deciphering the evolution and metabolism of an anammox bacterium from a community genome.</title>
        <authorList>
            <person name="Strous M."/>
            <person name="Pelletier E."/>
            <person name="Mangenot S."/>
            <person name="Rattei T."/>
            <person name="Lehner A."/>
            <person name="Taylor M.W."/>
            <person name="Horn M."/>
            <person name="Daims H."/>
            <person name="Bartol-Mavel D."/>
            <person name="Wincker P."/>
            <person name="Barbe V."/>
            <person name="Fonknechten N."/>
            <person name="Vallenet D."/>
            <person name="Segurens B."/>
            <person name="Schenowitz-Truong C."/>
            <person name="Medigue C."/>
            <person name="Collingro A."/>
            <person name="Snel B."/>
            <person name="Dutilh B.E."/>
            <person name="OpDenCamp H.J.M."/>
            <person name="vanDerDrift C."/>
            <person name="Cirpus I."/>
            <person name="vanDePas-Schoonen K.T."/>
            <person name="Harhangi H.R."/>
            <person name="vanNiftrik L."/>
            <person name="Schmid M."/>
            <person name="Keltjens J."/>
            <person name="vanDeVossenberg J."/>
            <person name="Kartal B."/>
            <person name="Meier H."/>
            <person name="Frishman D."/>
            <person name="Huynen M.A."/>
            <person name="Mewes H."/>
            <person name="Weissenbach J."/>
            <person name="Jetten M.S.M."/>
            <person name="Wagner M."/>
            <person name="LePaslier D."/>
        </authorList>
    </citation>
    <scope>NUCLEOTIDE SEQUENCE</scope>
</reference>
<protein>
    <submittedName>
        <fullName evidence="1">Uncharacterized protein</fullName>
    </submittedName>
</protein>
<dbReference type="EMBL" id="CP049055">
    <property type="protein sequence ID" value="QII13146.1"/>
    <property type="molecule type" value="Genomic_DNA"/>
</dbReference>
<dbReference type="EMBL" id="CT573071">
    <property type="protein sequence ID" value="CAJ73055.1"/>
    <property type="molecule type" value="Genomic_DNA"/>
</dbReference>
<dbReference type="AlphaFoldDB" id="Q1Q653"/>
<reference evidence="2 3" key="3">
    <citation type="submission" date="2020-02" db="EMBL/GenBank/DDBJ databases">
        <title>Newly sequenced genome of strain CSTR1 showed variability in Candidatus Kuenenia stuttgartiensis genomes.</title>
        <authorList>
            <person name="Ding C."/>
            <person name="Adrian L."/>
        </authorList>
    </citation>
    <scope>NUCLEOTIDE SEQUENCE [LARGE SCALE GENOMIC DNA]</scope>
    <source>
        <strain evidence="2 3">CSTR1</strain>
    </source>
</reference>
<sequence>MPTMPYSPFFSFPHSNVGTRGTFVRFRVQRFSAMSHEPRAISHKHFCIGIPFISNIIKSMVFDSQEE</sequence>
<proteinExistence type="predicted"/>
<name>Q1Q653_KUEST</name>
<accession>Q1Q653</accession>
<organism evidence="1">
    <name type="scientific">Kuenenia stuttgartiensis</name>
    <dbReference type="NCBI Taxonomy" id="174633"/>
    <lineage>
        <taxon>Bacteria</taxon>
        <taxon>Pseudomonadati</taxon>
        <taxon>Planctomycetota</taxon>
        <taxon>Candidatus Brocadiia</taxon>
        <taxon>Candidatus Brocadiales</taxon>
        <taxon>Candidatus Brocadiaceae</taxon>
        <taxon>Candidatus Kuenenia</taxon>
    </lineage>
</organism>
<evidence type="ECO:0000313" key="1">
    <source>
        <dbReference type="EMBL" id="CAJ73055.1"/>
    </source>
</evidence>
<evidence type="ECO:0000313" key="2">
    <source>
        <dbReference type="EMBL" id="QII13146.1"/>
    </source>
</evidence>
<reference evidence="1" key="2">
    <citation type="submission" date="2006-01" db="EMBL/GenBank/DDBJ databases">
        <authorList>
            <person name="Genoscope"/>
        </authorList>
    </citation>
    <scope>NUCLEOTIDE SEQUENCE</scope>
</reference>